<dbReference type="Pfam" id="PF02814">
    <property type="entry name" value="UreE_N"/>
    <property type="match status" value="1"/>
</dbReference>
<name>A0ABS5J3B7_9BACT</name>
<protein>
    <recommendedName>
        <fullName evidence="5">Urease accessory protein UreE</fullName>
    </recommendedName>
</protein>
<evidence type="ECO:0000256" key="3">
    <source>
        <dbReference type="ARBA" id="ARBA00022596"/>
    </source>
</evidence>
<dbReference type="Gene3D" id="3.30.70.790">
    <property type="entry name" value="UreE, C-terminal domain"/>
    <property type="match status" value="1"/>
</dbReference>
<keyword evidence="2 5" id="KW-0963">Cytoplasm</keyword>
<evidence type="ECO:0000256" key="5">
    <source>
        <dbReference type="HAMAP-Rule" id="MF_00822"/>
    </source>
</evidence>
<evidence type="ECO:0000256" key="4">
    <source>
        <dbReference type="ARBA" id="ARBA00023186"/>
    </source>
</evidence>
<organism evidence="7 8">
    <name type="scientific">Chitinophaga hostae</name>
    <dbReference type="NCBI Taxonomy" id="2831022"/>
    <lineage>
        <taxon>Bacteria</taxon>
        <taxon>Pseudomonadati</taxon>
        <taxon>Bacteroidota</taxon>
        <taxon>Chitinophagia</taxon>
        <taxon>Chitinophagales</taxon>
        <taxon>Chitinophagaceae</taxon>
        <taxon>Chitinophaga</taxon>
    </lineage>
</organism>
<accession>A0ABS5J3B7</accession>
<sequence length="170" mass="19621">MLVNAIIGNTATYTRKSRQTDLLQLEWFETTRRIQRKHTLGGREVALKFTREGQLLRQDDILYQDDDVMIVVDILPCDAIVITPRDMPEMAKVCYEIGNKHLPLFLEGTQLLIPADEPLYRWLHTAGFPVAKEKRQLLHVLRTNVQPHTHGSSGPSFFERILERASRNSE</sequence>
<comment type="function">
    <text evidence="5">Involved in urease metallocenter assembly. Binds nickel. Probably functions as a nickel donor during metallocenter assembly.</text>
</comment>
<dbReference type="InterPro" id="IPR012406">
    <property type="entry name" value="UreE"/>
</dbReference>
<dbReference type="SUPFAM" id="SSF69287">
    <property type="entry name" value="Urease metallochaperone UreE, N-terminal domain"/>
    <property type="match status" value="1"/>
</dbReference>
<comment type="subcellular location">
    <subcellularLocation>
        <location evidence="1 5">Cytoplasm</location>
    </subcellularLocation>
</comment>
<dbReference type="InterPro" id="IPR036118">
    <property type="entry name" value="UreE_N_sf"/>
</dbReference>
<evidence type="ECO:0000313" key="8">
    <source>
        <dbReference type="Proteomes" id="UP000676386"/>
    </source>
</evidence>
<feature type="domain" description="UreE urease accessory N-terminal" evidence="6">
    <location>
        <begin position="6"/>
        <end position="70"/>
    </location>
</feature>
<dbReference type="CDD" id="cd00571">
    <property type="entry name" value="UreE"/>
    <property type="match status" value="1"/>
</dbReference>
<dbReference type="SMART" id="SM00988">
    <property type="entry name" value="UreE_N"/>
    <property type="match status" value="1"/>
</dbReference>
<dbReference type="InterPro" id="IPR004029">
    <property type="entry name" value="UreE_N"/>
</dbReference>
<evidence type="ECO:0000256" key="1">
    <source>
        <dbReference type="ARBA" id="ARBA00004496"/>
    </source>
</evidence>
<dbReference type="Proteomes" id="UP000676386">
    <property type="component" value="Unassembled WGS sequence"/>
</dbReference>
<dbReference type="InterPro" id="IPR007864">
    <property type="entry name" value="UreE_C_dom"/>
</dbReference>
<reference evidence="7 8" key="1">
    <citation type="submission" date="2021-04" db="EMBL/GenBank/DDBJ databases">
        <title>Chitinophaga sp. nov., isolated from the rhizosphere soil.</title>
        <authorList>
            <person name="He S."/>
        </authorList>
    </citation>
    <scope>NUCLEOTIDE SEQUENCE [LARGE SCALE GENOMIC DNA]</scope>
    <source>
        <strain evidence="7 8">2R12</strain>
    </source>
</reference>
<dbReference type="PIRSF" id="PIRSF036402">
    <property type="entry name" value="Ureas_acces_UreE"/>
    <property type="match status" value="1"/>
</dbReference>
<keyword evidence="4 5" id="KW-0143">Chaperone</keyword>
<dbReference type="Pfam" id="PF05194">
    <property type="entry name" value="UreE_C"/>
    <property type="match status" value="1"/>
</dbReference>
<proteinExistence type="inferred from homology"/>
<dbReference type="SUPFAM" id="SSF69737">
    <property type="entry name" value="Urease metallochaperone UreE, C-terminal domain"/>
    <property type="match status" value="1"/>
</dbReference>
<dbReference type="EMBL" id="JAGTXB010000010">
    <property type="protein sequence ID" value="MBS0029709.1"/>
    <property type="molecule type" value="Genomic_DNA"/>
</dbReference>
<dbReference type="Gene3D" id="2.60.260.20">
    <property type="entry name" value="Urease metallochaperone UreE, N-terminal domain"/>
    <property type="match status" value="1"/>
</dbReference>
<keyword evidence="8" id="KW-1185">Reference proteome</keyword>
<comment type="caution">
    <text evidence="7">The sequence shown here is derived from an EMBL/GenBank/DDBJ whole genome shotgun (WGS) entry which is preliminary data.</text>
</comment>
<evidence type="ECO:0000313" key="7">
    <source>
        <dbReference type="EMBL" id="MBS0029709.1"/>
    </source>
</evidence>
<dbReference type="HAMAP" id="MF_00822">
    <property type="entry name" value="UreE"/>
    <property type="match status" value="1"/>
</dbReference>
<dbReference type="RefSeq" id="WP_211974794.1">
    <property type="nucleotide sequence ID" value="NZ_CBFHAM010000073.1"/>
</dbReference>
<gene>
    <name evidence="5 7" type="primary">ureE</name>
    <name evidence="7" type="ORF">KE626_20450</name>
</gene>
<comment type="similarity">
    <text evidence="5">Belongs to the UreE family.</text>
</comment>
<evidence type="ECO:0000259" key="6">
    <source>
        <dbReference type="SMART" id="SM00988"/>
    </source>
</evidence>
<keyword evidence="3 5" id="KW-0533">Nickel</keyword>
<dbReference type="NCBIfam" id="NF009754">
    <property type="entry name" value="PRK13261.1-6"/>
    <property type="match status" value="1"/>
</dbReference>
<evidence type="ECO:0000256" key="2">
    <source>
        <dbReference type="ARBA" id="ARBA00022490"/>
    </source>
</evidence>